<evidence type="ECO:0000313" key="4">
    <source>
        <dbReference type="Proteomes" id="UP000027178"/>
    </source>
</evidence>
<keyword evidence="4" id="KW-1185">Reference proteome</keyword>
<keyword evidence="2" id="KW-0472">Membrane</keyword>
<dbReference type="AlphaFoldDB" id="A0A066ZAT3"/>
<comment type="caution">
    <text evidence="3">The sequence shown here is derived from an EMBL/GenBank/DDBJ whole genome shotgun (WGS) entry which is preliminary data.</text>
</comment>
<accession>A0A066ZAT3</accession>
<protein>
    <submittedName>
        <fullName evidence="3">Uncharacterized protein</fullName>
    </submittedName>
</protein>
<dbReference type="RefSeq" id="WP_244305148.1">
    <property type="nucleotide sequence ID" value="NZ_KK853997.1"/>
</dbReference>
<evidence type="ECO:0000313" key="3">
    <source>
        <dbReference type="EMBL" id="KDN87230.1"/>
    </source>
</evidence>
<dbReference type="HOGENOM" id="CLU_2208557_0_0_11"/>
<dbReference type="PATRIC" id="fig|1348663.4.peg.954"/>
<feature type="region of interest" description="Disordered" evidence="1">
    <location>
        <begin position="71"/>
        <end position="114"/>
    </location>
</feature>
<dbReference type="Proteomes" id="UP000027178">
    <property type="component" value="Unassembled WGS sequence"/>
</dbReference>
<keyword evidence="2" id="KW-1133">Transmembrane helix</keyword>
<keyword evidence="2" id="KW-0812">Transmembrane</keyword>
<evidence type="ECO:0000256" key="1">
    <source>
        <dbReference type="SAM" id="MobiDB-lite"/>
    </source>
</evidence>
<reference evidence="3 4" key="1">
    <citation type="submission" date="2014-05" db="EMBL/GenBank/DDBJ databases">
        <title>Draft Genome Sequence of Kitasatospora cheerisanensis KCTC 2395.</title>
        <authorList>
            <person name="Nam D.H."/>
        </authorList>
    </citation>
    <scope>NUCLEOTIDE SEQUENCE [LARGE SCALE GENOMIC DNA]</scope>
    <source>
        <strain evidence="3 4">KCTC 2395</strain>
    </source>
</reference>
<name>A0A066ZAT3_9ACTN</name>
<gene>
    <name evidence="3" type="ORF">KCH_10010</name>
</gene>
<feature type="transmembrane region" description="Helical" evidence="2">
    <location>
        <begin position="31"/>
        <end position="52"/>
    </location>
</feature>
<dbReference type="eggNOG" id="ENOG5030HK6">
    <property type="taxonomic scope" value="Bacteria"/>
</dbReference>
<organism evidence="3 4">
    <name type="scientific">Kitasatospora cheerisanensis KCTC 2395</name>
    <dbReference type="NCBI Taxonomy" id="1348663"/>
    <lineage>
        <taxon>Bacteria</taxon>
        <taxon>Bacillati</taxon>
        <taxon>Actinomycetota</taxon>
        <taxon>Actinomycetes</taxon>
        <taxon>Kitasatosporales</taxon>
        <taxon>Streptomycetaceae</taxon>
        <taxon>Kitasatospora</taxon>
    </lineage>
</organism>
<dbReference type="EMBL" id="JNBY01000045">
    <property type="protein sequence ID" value="KDN87230.1"/>
    <property type="molecule type" value="Genomic_DNA"/>
</dbReference>
<evidence type="ECO:0000256" key="2">
    <source>
        <dbReference type="SAM" id="Phobius"/>
    </source>
</evidence>
<sequence length="114" mass="10856">MRRTVIVVTGLAVAGFAGVLAFLTWDQADKVAGVVSAVVAVAALGAACYPLVAGARSGTVEVSGTGAAVATGPGSSANSGYRADGPAGGQVRVADTGEARAEAGGTANSGHRNG</sequence>
<proteinExistence type="predicted"/>